<proteinExistence type="predicted"/>
<keyword evidence="7" id="KW-1185">Reference proteome</keyword>
<protein>
    <submittedName>
        <fullName evidence="6">Filamentous hemagglutinin family N-terminal domain-containing protein</fullName>
    </submittedName>
</protein>
<accession>A0A239H7G5</accession>
<dbReference type="EMBL" id="FZPA01000005">
    <property type="protein sequence ID" value="SNS76978.1"/>
    <property type="molecule type" value="Genomic_DNA"/>
</dbReference>
<keyword evidence="3 4" id="KW-0732">Signal</keyword>
<dbReference type="InterPro" id="IPR050909">
    <property type="entry name" value="Bact_Autotransporter_VF"/>
</dbReference>
<evidence type="ECO:0000256" key="4">
    <source>
        <dbReference type="SAM" id="SignalP"/>
    </source>
</evidence>
<dbReference type="PANTHER" id="PTHR12338:SF8">
    <property type="entry name" value="HEME_HEMOPEXIN-BINDING PROTEIN"/>
    <property type="match status" value="1"/>
</dbReference>
<dbReference type="InterPro" id="IPR012334">
    <property type="entry name" value="Pectin_lyas_fold"/>
</dbReference>
<reference evidence="6 7" key="1">
    <citation type="submission" date="2017-06" db="EMBL/GenBank/DDBJ databases">
        <authorList>
            <person name="Kim H.J."/>
            <person name="Triplett B.A."/>
        </authorList>
    </citation>
    <scope>NUCLEOTIDE SEQUENCE [LARGE SCALE GENOMIC DNA]</scope>
    <source>
        <strain evidence="6 7">DS15</strain>
    </source>
</reference>
<evidence type="ECO:0000313" key="6">
    <source>
        <dbReference type="EMBL" id="SNS76978.1"/>
    </source>
</evidence>
<dbReference type="GO" id="GO:0005576">
    <property type="term" value="C:extracellular region"/>
    <property type="evidence" value="ECO:0007669"/>
    <property type="project" value="UniProtKB-SubCell"/>
</dbReference>
<evidence type="ECO:0000313" key="7">
    <source>
        <dbReference type="Proteomes" id="UP000198339"/>
    </source>
</evidence>
<dbReference type="Proteomes" id="UP000198339">
    <property type="component" value="Unassembled WGS sequence"/>
</dbReference>
<feature type="chain" id="PRO_5012331052" evidence="4">
    <location>
        <begin position="30"/>
        <end position="4132"/>
    </location>
</feature>
<dbReference type="Pfam" id="PF05860">
    <property type="entry name" value="TPS"/>
    <property type="match status" value="1"/>
</dbReference>
<keyword evidence="2" id="KW-0964">Secreted</keyword>
<evidence type="ECO:0000256" key="3">
    <source>
        <dbReference type="ARBA" id="ARBA00022729"/>
    </source>
</evidence>
<dbReference type="Pfam" id="PF12545">
    <property type="entry name" value="DUF3739"/>
    <property type="match status" value="1"/>
</dbReference>
<comment type="subcellular location">
    <subcellularLocation>
        <location evidence="1">Secreted</location>
    </subcellularLocation>
</comment>
<dbReference type="Gene3D" id="2.160.20.10">
    <property type="entry name" value="Single-stranded right-handed beta-helix, Pectin lyase-like"/>
    <property type="match status" value="1"/>
</dbReference>
<organism evidence="6 7">
    <name type="scientific">Sphingopyxis indica</name>
    <dbReference type="NCBI Taxonomy" id="436663"/>
    <lineage>
        <taxon>Bacteria</taxon>
        <taxon>Pseudomonadati</taxon>
        <taxon>Pseudomonadota</taxon>
        <taxon>Alphaproteobacteria</taxon>
        <taxon>Sphingomonadales</taxon>
        <taxon>Sphingomonadaceae</taxon>
        <taxon>Sphingopyxis</taxon>
    </lineage>
</organism>
<feature type="signal peptide" evidence="4">
    <location>
        <begin position="1"/>
        <end position="29"/>
    </location>
</feature>
<dbReference type="NCBIfam" id="TIGR01901">
    <property type="entry name" value="adhes_NPXG"/>
    <property type="match status" value="1"/>
</dbReference>
<evidence type="ECO:0000256" key="2">
    <source>
        <dbReference type="ARBA" id="ARBA00022525"/>
    </source>
</evidence>
<dbReference type="InterPro" id="IPR021026">
    <property type="entry name" value="Filamn_hemagglutn_DUF3739"/>
</dbReference>
<dbReference type="InterPro" id="IPR011050">
    <property type="entry name" value="Pectin_lyase_fold/virulence"/>
</dbReference>
<evidence type="ECO:0000259" key="5">
    <source>
        <dbReference type="SMART" id="SM00912"/>
    </source>
</evidence>
<dbReference type="SUPFAM" id="SSF51126">
    <property type="entry name" value="Pectin lyase-like"/>
    <property type="match status" value="1"/>
</dbReference>
<gene>
    <name evidence="6" type="ORF">SAMN06295955_1054</name>
</gene>
<dbReference type="PANTHER" id="PTHR12338">
    <property type="entry name" value="AUTOTRANSPORTER"/>
    <property type="match status" value="1"/>
</dbReference>
<dbReference type="SMART" id="SM00912">
    <property type="entry name" value="Haemagg_act"/>
    <property type="match status" value="1"/>
</dbReference>
<dbReference type="OrthoDB" id="1776524at2"/>
<dbReference type="InterPro" id="IPR008638">
    <property type="entry name" value="FhaB/CdiA-like_TPS"/>
</dbReference>
<evidence type="ECO:0000256" key="1">
    <source>
        <dbReference type="ARBA" id="ARBA00004613"/>
    </source>
</evidence>
<dbReference type="RefSeq" id="WP_089215564.1">
    <property type="nucleotide sequence ID" value="NZ_FZPA01000005.1"/>
</dbReference>
<feature type="domain" description="Filamentous haemagglutinin FhaB/tRNA nuclease CdiA-like TPS" evidence="5">
    <location>
        <begin position="115"/>
        <end position="234"/>
    </location>
</feature>
<sequence length="4132" mass="429808">MTAKAPSLRTKLLIGASIGSLLLSGVAAAQDRSGGRIANGRGGVDPAAAAARAAQQQAARAAETNSASRRAIEAFRRAAETRQQMFDAQAAARAAAQAAQSNVPNGLGEGGLQVANGVELDPSLWIGAEGPVQSQGEDGRTNVSIDQTEQKAILTWDSFNVGRETDLAFNQGGADWVALNRVTGASADPSQILGSIKAEGTVLILNQNGIIFGGASQVNVRNLVATTADITNDAFLESGIYSNLAGQNYVPSFTDAGGAVSVEAGAQISTNAPESVTAGGGYVLLMGTEVTNEGTITTPMGQTLLAAGDDFIVRQGYGTESNSSSTTRGNEVRGFIDEESTSGTVVNAGLIEAQQGDITLTGRTIRQDGVALATTSVNQRGTIHLLNSASDEQGSVTLGADSLTTVMPELESEDTALNSRRDALIEQSDDANARRHLDSVTGGFDNLSLLDDRLDLSRIEIVTGGNVLFEGGSQTRAQGGQIAVQAVGVDSPAEGAVNGRITVEDGALVDVSGVQGVALDMESNSILVNIQGNEMRDSPANRENDELRSQDVWIDVRDLVLLPDGTGGYEGDRWYTGGGFLEVGGHVGNMEHGIGEWTAVGGTIAFAAREVVAQEGAVFDVSGGSLDYQAGWVRSSRVLGSDGKLYDIGQLPAGVEVVGYGNAFTREHERWGAAYTEVYSHPLFSSRSYARWEDGYSVGRDAGRLILSAPTVLMEGEVVAEVVNGEWQTKARADGITDGYDVGAHTVAKAGSLIVGGNAALGSLGYTYDSDIQVGDFADLGGALGEGGLVSEDRTGTVWLDAGYLNDLALGGLELNTNTMIGIDSALTLADGGELVLRGADIGINADVTARSGSVLATNAVQLARYVETTPRAALIDGSSQIAVGEGVTLDMRGLWVNALEDGSDAGLLAHIDGGSVTLESTHLVSVGEGALVDVSSGAALLADRSFAGGTGGDVTLRTNMRVGATNEHGDANITLDGDILGYGAAGAGTLTIDSGGAVSIGGELLENNGTLGAGETAPVMLTLAEDVNFAAGDTILFDYSFVRSHVQPGETFGDAFVNFNARGVEDDFIPVAADWELPSPASSYIRVVYSDPSGATQVAQVFAGEANPPTIPAGSRISQMVVPLNALTDYTLPTDAFTSGVPRFNPVTVSYSAGETLPDDLTISEGTFLSPGQTFGRDVAVKETRQISTDLFDNGFAQYEINGQQGLVVTEGTQIAVERPVWRAADGMIDLPTGSDPMAALELWTPPLYMADVETGTLTQRGGASLSLRALHPDTDGFSGPIAIERDAEIRVDPGQTIDVRNGLRSMDIDGRLIAPGGTINLVNDASTSVGASNAVMLRVGENAVLDVSGDSFVTTDVQGRRFGLVRDGGRINLGSDERYRHPSTHLYEVSALAINIEEGAYLDLSGGEETLLDIYPGKSGVAVAGDGGTLAISSNNQIVLDGIVDARAGGQNAFGGTLDIMLEGTFASGETDAHPLRTVTIGAQRSTAEDASGHGRMVLGVDQIEAGGYDSLSIWSRDEIRFEGDVDLALGRSINLSHGIFSLSQDTLDASVNIAAPYIRFGGRGPLPVPPGSDSGSNSGYFPGLNDTNHVGSALLDPNSRFVAEADLIDIVDGATIFGGKSTRSTGISGSTDVELPGFASVDLISSGDMRFTDGGLVAQRELTLTAERLYPTTHAAGRIQVGVGPEGRRGEAEEDAVVRFRRYGSGELATPHSAFGKLFILAPKIEQGGALFAPLGQISFGVLGNSRMGSNFPSYLFRYPVSEVTLLSGSLTSLSAEGLVLPYGGTVDGIQYRYNGDEVEFDYIGAQRTEQQDRTDGGLIFGVSDFIAEEGAVIDVTGGGTLQGAGFRSGRGGSVDLRYTPLGNSNPYYGSAEGREVYAILPGYESGYAPVDPTFGDVPLGRQITIGDDVPGLPAGTYTLLPAEYALMPGAFRVELGAEVPFDAGRASTTAGIIRTTARMGTANSDVYDALPRDVMVMSGETLREHSDYNMTTMTEWAEAEMARYGNPRILNAFLPADVRPIGFDYGFSITNTDVENASFSFDGTLLNDAGEGGRGGMVNFYGAPIEVLGAEGEASSEHVTLRDSDLNALGADVMGLAINGVSDLGLGVSGNIVLRSGSELKAGTVLLGGTSGANQVVIEDDASIDTRGLGEAGWTLENGFQLGFRGSGNSLVAVSNDTLSFGQALGDGSISIADGASLQSDGSVVLVGPGGVELGDIRLTAGDLLLVVEDINIGEETALADAAAAGVLSPGWQLSQTILDGLLRPSEGEGFGNLRLQASNSINFIGDVTLDTFDPATGESSASMSLISPAIYGLGDEGDTATIRTDRLTLAGLIYGEYVNTSVTNWFVAEPGPVIPEGAGTGAGAFRVDAREVLFGDGEGAFLNPATNLERPQLMLGFEDVEFAASERITSNYTGSLSVYREQIGEDAFSGGNLTLTTALLTGEAGSNMAYNAGGDLLVHRPDNAGDVDLTDQDFGAQIRLSGGTVDIAGTIAAPSGLLEVRSQGDLTLADGAVIDLSGRPVEFFEEVRHGFGGDLVLTSLGGSILQSADSTIDVSADYSDSGSITAIANEGRVDLAGTLIAGHTPAEGDEDSADYRGGSVDVRAGEIVDFVGLNQRLNASGFDYLRRFETGAGDLTIGSEVQAQHISVTANGGDLTVNGTLRGGDRYAGSIRLSARDDLIVSDGAVLDASGEELRLDSDGGAIEGANRALIDLTSSEGRLVLGDGVAMDVGAGGEALGTIDLNARRLGGARGNDVAVDTGSGLTVDGAKRVAVNGFWRYDDAPADPEDAEGQVIDQAYLDRLHGDSTAFVDGALANGALQSRLAGLRQATGGALQVRPGIEIVSASEDGNLRVADDLDFSGYRYGPDVDPAVRGSGFAGVVSLRAGGDLIVNGNINDGFGLPLVTPDDEVQVDYDPGSGIVDSRGQLLQDFVLPEELQLRPGWSLGNIYRYGGELPFDITTTGNTRVNSGSTVVLDVTITLRDPIFRNVELTADMILPYPVEDTATGIMYSGTVPAGTTIGQMSVPVGTVMKAGSYVPATIYIENLTIPAGTDLTGIFAGGVAEADTAITLPAGTILPQYLQTAGFGGETLQQTIWTTAPMLASGSESWNMRMVAGANLTSADYRAVRQDGVGDMILDNPFSVITAYDPDQQYEGVSVIRTGTGDLDLIAARDYRQDSRFGIYTAGTWIDTEATRPGGALNQPRATFADGSVLGSDFAEYEEAVAGYQPWFTTGGGHVSVDVGRDMFGHMSGQQLGTQNRSNHAVGDWLWHQGAPELGQQTAWWINFGTYARQMDDRAGRPGARYLPTFDGIGTLGGGNLTVSAGRDFGAYEYVTNTAYRGALALAVGSSGWVDADGTIHRTGGGDLSLNVGRQINPVQASNGAIDSYLPGTLTNLRGDIDVTAGSIGQVWKTFEVNNMESDRDPRPDSYSQFNDTDGYGALTIFPGDGVATLNSRGDMVATVFDPGLQTTPALVGAEVDGQIGATQSWFTQFTNSTRVNMFSAGGDLVVGAENFGGYQGPAHLSAIAAGGSLYGVGRVAGGDSIDLMPSDDGTSEFLASDTIYYLWVRTSGAPQSALATPRNPAWGVLPENQMGDPILTNVSGNYTYGDLFAHGADTAVARTQKVDPVLIYARDGDIINANFGTLLTDRTTQELSYFSGYPAYIRAGRDIVGLGSGTPSFSGSGSLFLHSFADDISIIDAGRDLIWINAMVAGPGTIELNAGRSFYQDDKGVLRSLGRIGSDASSAPTGGADIAVTVGAGVEGPNFAAVRDAYLDPANLADPERPLADQDGMVAKVYTEELVEWLEGRYPADAEQFGSDEEALAYFDALAPEHQRIFLRDIYYEELRIGGREYSGKIESGRRGSYLRGRQMVETLFPGIDSEEGTSPYEGEFVQFSTGRTAGMIRTEFGGDIQMLAPGGGVTLGLDAIRPENGDNGILTQGTGNVQIYSQGDIALGLSRIFTTFGGDIFGWSAAGDINAGRGANTTVLYTPPRRVYDDIGNVALSPQVPSTGAGIATLAPLPEIPSGDVDLIAPLGVIDAGEAGIRVSGDINLAALQVLNAANIQVEGEATGIPVVAAVNTGALTAASSASSAVAAQAADLAERSRPQPMRDIPSIITSRFLGFGE</sequence>
<name>A0A239H7G5_9SPHN</name>